<dbReference type="SUPFAM" id="SSF56784">
    <property type="entry name" value="HAD-like"/>
    <property type="match status" value="1"/>
</dbReference>
<keyword evidence="2" id="KW-1185">Reference proteome</keyword>
<dbReference type="InterPro" id="IPR023214">
    <property type="entry name" value="HAD_sf"/>
</dbReference>
<reference evidence="1 2" key="1">
    <citation type="submission" date="2020-10" db="EMBL/GenBank/DDBJ databases">
        <title>complete genome sequencing of Lysobacter sp. H21R20.</title>
        <authorList>
            <person name="Bae J.-W."/>
            <person name="Lee S.-Y."/>
        </authorList>
    </citation>
    <scope>NUCLEOTIDE SEQUENCE [LARGE SCALE GENOMIC DNA]</scope>
    <source>
        <strain evidence="1 2">H21R20</strain>
    </source>
</reference>
<proteinExistence type="predicted"/>
<dbReference type="InterPro" id="IPR036412">
    <property type="entry name" value="HAD-like_sf"/>
</dbReference>
<dbReference type="NCBIfam" id="TIGR01488">
    <property type="entry name" value="HAD-SF-IB"/>
    <property type="match status" value="1"/>
</dbReference>
<evidence type="ECO:0000313" key="1">
    <source>
        <dbReference type="EMBL" id="QOW20880.1"/>
    </source>
</evidence>
<name>A0A7S6UIJ3_9GAMM</name>
<dbReference type="Pfam" id="PF12710">
    <property type="entry name" value="HAD"/>
    <property type="match status" value="1"/>
</dbReference>
<dbReference type="GO" id="GO:0005737">
    <property type="term" value="C:cytoplasm"/>
    <property type="evidence" value="ECO:0007669"/>
    <property type="project" value="TreeGrafter"/>
</dbReference>
<dbReference type="GO" id="GO:0000287">
    <property type="term" value="F:magnesium ion binding"/>
    <property type="evidence" value="ECO:0007669"/>
    <property type="project" value="TreeGrafter"/>
</dbReference>
<dbReference type="PANTHER" id="PTHR43344">
    <property type="entry name" value="PHOSPHOSERINE PHOSPHATASE"/>
    <property type="match status" value="1"/>
</dbReference>
<sequence>MSLALFDFDGTITTHETMPEFLRRSISRRRLFLGWLLLAPLVLGYKWRVISGTLVRRAIVRIGYSGVAASAVVTSGRDFAESYLPKVLRPEAIQRIAWHLTQGHEVVVVSGGLDVYLAPWCEAQGLELLCSSLQRRNGVLTGYYEGQQCVLAEKARRVRERYDLHKFTEVYAYGDTFEDRDLLGIATRKYYQWQEVGAAGGR</sequence>
<dbReference type="NCBIfam" id="TIGR01490">
    <property type="entry name" value="HAD-SF-IB-hyp1"/>
    <property type="match status" value="1"/>
</dbReference>
<dbReference type="AlphaFoldDB" id="A0A7S6UIJ3"/>
<organism evidence="1 2">
    <name type="scientific">Novilysobacter ciconiae</name>
    <dbReference type="NCBI Taxonomy" id="2781022"/>
    <lineage>
        <taxon>Bacteria</taxon>
        <taxon>Pseudomonadati</taxon>
        <taxon>Pseudomonadota</taxon>
        <taxon>Gammaproteobacteria</taxon>
        <taxon>Lysobacterales</taxon>
        <taxon>Lysobacteraceae</taxon>
        <taxon>Novilysobacter</taxon>
    </lineage>
</organism>
<keyword evidence="1" id="KW-0378">Hydrolase</keyword>
<dbReference type="PANTHER" id="PTHR43344:SF14">
    <property type="entry name" value="HAD-IB FAMILY HYDROLASE"/>
    <property type="match status" value="1"/>
</dbReference>
<accession>A0A7S6UIJ3</accession>
<dbReference type="KEGG" id="lcic:INQ41_09220"/>
<evidence type="ECO:0000313" key="2">
    <source>
        <dbReference type="Proteomes" id="UP000594059"/>
    </source>
</evidence>
<dbReference type="InterPro" id="IPR050582">
    <property type="entry name" value="HAD-like_SerB"/>
</dbReference>
<dbReference type="Gene3D" id="3.40.50.1000">
    <property type="entry name" value="HAD superfamily/HAD-like"/>
    <property type="match status" value="1"/>
</dbReference>
<dbReference type="GO" id="GO:0006564">
    <property type="term" value="P:L-serine biosynthetic process"/>
    <property type="evidence" value="ECO:0007669"/>
    <property type="project" value="TreeGrafter"/>
</dbReference>
<dbReference type="Proteomes" id="UP000594059">
    <property type="component" value="Chromosome"/>
</dbReference>
<gene>
    <name evidence="1" type="ORF">INQ41_09220</name>
</gene>
<protein>
    <submittedName>
        <fullName evidence="1">HAD family hydrolase</fullName>
    </submittedName>
</protein>
<dbReference type="EMBL" id="CP063656">
    <property type="protein sequence ID" value="QOW20880.1"/>
    <property type="molecule type" value="Genomic_DNA"/>
</dbReference>
<dbReference type="CDD" id="cd02612">
    <property type="entry name" value="HAD_PGPPase"/>
    <property type="match status" value="1"/>
</dbReference>
<dbReference type="InterPro" id="IPR006385">
    <property type="entry name" value="HAD_hydro_SerB1"/>
</dbReference>
<dbReference type="Gene3D" id="1.20.1440.100">
    <property type="entry name" value="SG protein - dephosphorylation function"/>
    <property type="match status" value="1"/>
</dbReference>
<dbReference type="GO" id="GO:0036424">
    <property type="term" value="F:L-phosphoserine phosphatase activity"/>
    <property type="evidence" value="ECO:0007669"/>
    <property type="project" value="TreeGrafter"/>
</dbReference>